<keyword evidence="2" id="KW-0479">Metal-binding</keyword>
<keyword evidence="4" id="KW-0408">Iron</keyword>
<dbReference type="InterPro" id="IPR036396">
    <property type="entry name" value="Cyt_P450_sf"/>
</dbReference>
<dbReference type="PANTHER" id="PTHR46300:SF5">
    <property type="entry name" value="CYTOCHROME P450"/>
    <property type="match status" value="1"/>
</dbReference>
<evidence type="ECO:0000256" key="3">
    <source>
        <dbReference type="ARBA" id="ARBA00023002"/>
    </source>
</evidence>
<dbReference type="Pfam" id="PF00067">
    <property type="entry name" value="p450"/>
    <property type="match status" value="1"/>
</dbReference>
<evidence type="ECO:0000256" key="5">
    <source>
        <dbReference type="SAM" id="Phobius"/>
    </source>
</evidence>
<dbReference type="GO" id="GO:0016705">
    <property type="term" value="F:oxidoreductase activity, acting on paired donors, with incorporation or reduction of molecular oxygen"/>
    <property type="evidence" value="ECO:0007669"/>
    <property type="project" value="InterPro"/>
</dbReference>
<dbReference type="PRINTS" id="PR00463">
    <property type="entry name" value="EP450I"/>
</dbReference>
<dbReference type="GeneID" id="35595961"/>
<dbReference type="GO" id="GO:0004497">
    <property type="term" value="F:monooxygenase activity"/>
    <property type="evidence" value="ECO:0007669"/>
    <property type="project" value="InterPro"/>
</dbReference>
<dbReference type="AlphaFoldDB" id="A0A2D3V2W4"/>
<dbReference type="RefSeq" id="XP_023621510.1">
    <property type="nucleotide sequence ID" value="XM_023765742.1"/>
</dbReference>
<keyword evidence="5" id="KW-0472">Membrane</keyword>
<dbReference type="InterPro" id="IPR050364">
    <property type="entry name" value="Cytochrome_P450_fung"/>
</dbReference>
<keyword evidence="3" id="KW-0560">Oxidoreductase</keyword>
<feature type="transmembrane region" description="Helical" evidence="5">
    <location>
        <begin position="12"/>
        <end position="30"/>
    </location>
</feature>
<dbReference type="Proteomes" id="UP000225277">
    <property type="component" value="Unassembled WGS sequence"/>
</dbReference>
<evidence type="ECO:0000256" key="2">
    <source>
        <dbReference type="ARBA" id="ARBA00022723"/>
    </source>
</evidence>
<dbReference type="GO" id="GO:0020037">
    <property type="term" value="F:heme binding"/>
    <property type="evidence" value="ECO:0007669"/>
    <property type="project" value="InterPro"/>
</dbReference>
<protein>
    <submittedName>
        <fullName evidence="6">Related to O-methylsterigmatocystin oxidoreductase</fullName>
    </submittedName>
</protein>
<name>A0A2D3V2W4_9PEZI</name>
<dbReference type="GO" id="GO:0005506">
    <property type="term" value="F:iron ion binding"/>
    <property type="evidence" value="ECO:0007669"/>
    <property type="project" value="InterPro"/>
</dbReference>
<evidence type="ECO:0000256" key="1">
    <source>
        <dbReference type="ARBA" id="ARBA00010617"/>
    </source>
</evidence>
<proteinExistence type="inferred from homology"/>
<gene>
    <name evidence="6" type="ORF">RCC_00587</name>
</gene>
<dbReference type="STRING" id="112498.A0A2D3V2W4"/>
<dbReference type="SUPFAM" id="SSF48264">
    <property type="entry name" value="Cytochrome P450"/>
    <property type="match status" value="1"/>
</dbReference>
<keyword evidence="5" id="KW-1133">Transmembrane helix</keyword>
<comment type="similarity">
    <text evidence="1">Belongs to the cytochrome P450 family.</text>
</comment>
<dbReference type="InterPro" id="IPR002401">
    <property type="entry name" value="Cyt_P450_E_grp-I"/>
</dbReference>
<dbReference type="OrthoDB" id="3626587at2759"/>
<reference evidence="6 7" key="1">
    <citation type="submission" date="2016-03" db="EMBL/GenBank/DDBJ databases">
        <authorList>
            <person name="Ploux O."/>
        </authorList>
    </citation>
    <scope>NUCLEOTIDE SEQUENCE [LARGE SCALE GENOMIC DNA]</scope>
    <source>
        <strain evidence="6 7">URUG2</strain>
    </source>
</reference>
<evidence type="ECO:0000313" key="7">
    <source>
        <dbReference type="Proteomes" id="UP000225277"/>
    </source>
</evidence>
<keyword evidence="5" id="KW-0812">Transmembrane</keyword>
<evidence type="ECO:0000313" key="6">
    <source>
        <dbReference type="EMBL" id="CZT14613.1"/>
    </source>
</evidence>
<keyword evidence="7" id="KW-1185">Reference proteome</keyword>
<dbReference type="EMBL" id="FJUY01000001">
    <property type="protein sequence ID" value="CZT14613.1"/>
    <property type="molecule type" value="Genomic_DNA"/>
</dbReference>
<dbReference type="InterPro" id="IPR001128">
    <property type="entry name" value="Cyt_P450"/>
</dbReference>
<dbReference type="PANTHER" id="PTHR46300">
    <property type="entry name" value="P450, PUTATIVE (EUROFUNG)-RELATED-RELATED"/>
    <property type="match status" value="1"/>
</dbReference>
<organism evidence="6 7">
    <name type="scientific">Ramularia collo-cygni</name>
    <dbReference type="NCBI Taxonomy" id="112498"/>
    <lineage>
        <taxon>Eukaryota</taxon>
        <taxon>Fungi</taxon>
        <taxon>Dikarya</taxon>
        <taxon>Ascomycota</taxon>
        <taxon>Pezizomycotina</taxon>
        <taxon>Dothideomycetes</taxon>
        <taxon>Dothideomycetidae</taxon>
        <taxon>Mycosphaerellales</taxon>
        <taxon>Mycosphaerellaceae</taxon>
        <taxon>Ramularia</taxon>
    </lineage>
</organism>
<accession>A0A2D3V2W4</accession>
<dbReference type="Gene3D" id="1.10.630.10">
    <property type="entry name" value="Cytochrome P450"/>
    <property type="match status" value="1"/>
</dbReference>
<sequence>MLEQAEPERVKQYIWIASIALLVIAGIKLLSIGSRPKDLPPGPPTLPVIGNLHQLPKKNIHVTYQKWAKEYGPMFSLKLGDSTTVVLADGYVIRELVDLRGGNYAHRPNLWVRELFDDSRIIMRGYDDLWKLERKMYHASLNINVAKRYLPYQELEFLQMIHDTIQKPDDFVDHIGRATGSFAASMTYGFRLPDKDSDLTHEMLHNSHGFFTCVMKSQLFDYYPFLRNVLKLFPQSWNPLAKEALQAYESERNVFAKSWKVAQEGSLPCFAKDIAQAREKAVAAGDEGLFTEHAAQYIAGISFEGGADTTRYTLHGLYKALTMFPDAQRKGQAEIDTICDAETFPMGHHIKDFRYINQIAKENIRWMPTAINGAIPHAALKEDHYRGFRIPQGANIVLAVWSANNDDKDFPNARDFIPERHPAESSLFESMHVATNTLLLAIARILWAFDITYAKDENGNEIPIERDAFVGGLAAAPAPFKHVVQSTPIGREQSG</sequence>
<evidence type="ECO:0000256" key="4">
    <source>
        <dbReference type="ARBA" id="ARBA00023004"/>
    </source>
</evidence>